<keyword evidence="4 5" id="KW-0505">Motor protein</keyword>
<accession>A0ABD2YGI0</accession>
<dbReference type="Pfam" id="PF00225">
    <property type="entry name" value="Kinesin"/>
    <property type="match status" value="1"/>
</dbReference>
<dbReference type="Proteomes" id="UP001630127">
    <property type="component" value="Unassembled WGS sequence"/>
</dbReference>
<dbReference type="AlphaFoldDB" id="A0ABD2YGI0"/>
<dbReference type="SMART" id="SM00129">
    <property type="entry name" value="KISc"/>
    <property type="match status" value="1"/>
</dbReference>
<dbReference type="InterPro" id="IPR001752">
    <property type="entry name" value="Kinesin_motor_dom"/>
</dbReference>
<organism evidence="10 11">
    <name type="scientific">Cinchona calisaya</name>
    <dbReference type="NCBI Taxonomy" id="153742"/>
    <lineage>
        <taxon>Eukaryota</taxon>
        <taxon>Viridiplantae</taxon>
        <taxon>Streptophyta</taxon>
        <taxon>Embryophyta</taxon>
        <taxon>Tracheophyta</taxon>
        <taxon>Spermatophyta</taxon>
        <taxon>Magnoliopsida</taxon>
        <taxon>eudicotyledons</taxon>
        <taxon>Gunneridae</taxon>
        <taxon>Pentapetalae</taxon>
        <taxon>asterids</taxon>
        <taxon>lamiids</taxon>
        <taxon>Gentianales</taxon>
        <taxon>Rubiaceae</taxon>
        <taxon>Cinchonoideae</taxon>
        <taxon>Cinchoneae</taxon>
        <taxon>Cinchona</taxon>
    </lineage>
</organism>
<feature type="compositionally biased region" description="Pro residues" evidence="8">
    <location>
        <begin position="34"/>
        <end position="48"/>
    </location>
</feature>
<evidence type="ECO:0000313" key="10">
    <source>
        <dbReference type="EMBL" id="KAL3505414.1"/>
    </source>
</evidence>
<evidence type="ECO:0000256" key="6">
    <source>
        <dbReference type="RuleBase" id="RU000394"/>
    </source>
</evidence>
<keyword evidence="1 6" id="KW-0493">Microtubule</keyword>
<dbReference type="GO" id="GO:0005524">
    <property type="term" value="F:ATP binding"/>
    <property type="evidence" value="ECO:0007669"/>
    <property type="project" value="UniProtKB-UniRule"/>
</dbReference>
<sequence>MEEMKTPISCPKTVTVRRNPYRKARETPSSTVPFPLPLSSPSVPPDIPKFPIQDILSVDLPENRRANEPDPPSSSLSPKIPELENLKVFLRIRPLTLPKSAQKPSKNGGDEVKNAWPKHPKTKNLLKKRVKKVSEVCVTVNDSHSVTVSTPNSLQESKRVKSEVYQGFSHVFSDESSQAEVYEKLVHPLVEDFLRGKSGMLAALGPTGSGKTHTVFGCIREPGMVPLALRHIFAQEESNGNQVSRTFYLSMFEISSEKGKSERIFDLLQEAGELYLQQSAIKGLQEVIINDALQAESLVAHGMLRRATAATNSNSQSSRSQCIINICCMPKKIDGEFDNESKSSSLTIVDLAGAEREKKTGNKGLRMLQSNFINNTSMVFGLCLRSLLEHQKNPKKPLQKHFQNSLLTRYLREYLEGKKRMALVLTLRPGEEDYLETSNLLRQASPYAQIKFKSVEEPDKTKCTKRPIQILPRADLKRMKFSSVQAYSINETTDHGDQPQIKEKDVNGNLTEILVESEACVGCEANEGIYIKGGPIQLEKRNREHHIMVNFAKALWNVLKQYKEKLEMAENEICCLRDNLTCEKKRSSDLENEVRDLKSKSSFPDVASVEVGSSFVVATCIGTNSFEVQNYQKDENWYAHSIAENSQDSKDVQAVDMHHKNGAIGVWTASHSGGNERCEAAGPGEHLQDLKDSEKDYSSVSNATNVTDTKNVERDDRRMENEGTDSESATSRSPSYVKTREVRVQLEEEEPAISAATIPDSVVSFSLSPITASGDNFSAVKIDQLSHEKKLDPSVTVRPSEDALPTQNSGDCTDPNIVCSIAACNSQNTEKPKRRLLPASSILLKDIGSLAVEEEIDKPKGARGDKRVAVEMRNKSKGSISLLRLLRNDLHL</sequence>
<evidence type="ECO:0000256" key="8">
    <source>
        <dbReference type="SAM" id="MobiDB-lite"/>
    </source>
</evidence>
<dbReference type="InterPro" id="IPR027417">
    <property type="entry name" value="P-loop_NTPase"/>
</dbReference>
<dbReference type="GO" id="GO:0005874">
    <property type="term" value="C:microtubule"/>
    <property type="evidence" value="ECO:0007669"/>
    <property type="project" value="UniProtKB-KW"/>
</dbReference>
<evidence type="ECO:0000256" key="5">
    <source>
        <dbReference type="PROSITE-ProRule" id="PRU00283"/>
    </source>
</evidence>
<feature type="region of interest" description="Disordered" evidence="8">
    <location>
        <begin position="674"/>
        <end position="740"/>
    </location>
</feature>
<evidence type="ECO:0000256" key="2">
    <source>
        <dbReference type="ARBA" id="ARBA00022741"/>
    </source>
</evidence>
<feature type="coiled-coil region" evidence="7">
    <location>
        <begin position="552"/>
        <end position="600"/>
    </location>
</feature>
<feature type="compositionally biased region" description="Basic and acidic residues" evidence="8">
    <location>
        <begin position="710"/>
        <end position="721"/>
    </location>
</feature>
<dbReference type="InterPro" id="IPR027640">
    <property type="entry name" value="Kinesin-like_fam"/>
</dbReference>
<evidence type="ECO:0000256" key="4">
    <source>
        <dbReference type="ARBA" id="ARBA00023175"/>
    </source>
</evidence>
<keyword evidence="11" id="KW-1185">Reference proteome</keyword>
<feature type="compositionally biased region" description="Polar residues" evidence="8">
    <location>
        <begin position="726"/>
        <end position="736"/>
    </location>
</feature>
<feature type="compositionally biased region" description="Polar residues" evidence="8">
    <location>
        <begin position="698"/>
        <end position="709"/>
    </location>
</feature>
<dbReference type="PRINTS" id="PR00380">
    <property type="entry name" value="KINESINHEAVY"/>
</dbReference>
<feature type="domain" description="Kinesin motor" evidence="9">
    <location>
        <begin position="85"/>
        <end position="450"/>
    </location>
</feature>
<proteinExistence type="inferred from homology"/>
<keyword evidence="7" id="KW-0175">Coiled coil</keyword>
<keyword evidence="3 5" id="KW-0067">ATP-binding</keyword>
<evidence type="ECO:0000256" key="1">
    <source>
        <dbReference type="ARBA" id="ARBA00022701"/>
    </source>
</evidence>
<dbReference type="SUPFAM" id="SSF52540">
    <property type="entry name" value="P-loop containing nucleoside triphosphate hydrolases"/>
    <property type="match status" value="1"/>
</dbReference>
<dbReference type="EMBL" id="JBJUIK010000014">
    <property type="protein sequence ID" value="KAL3505414.1"/>
    <property type="molecule type" value="Genomic_DNA"/>
</dbReference>
<gene>
    <name evidence="10" type="ORF">ACH5RR_035255</name>
</gene>
<evidence type="ECO:0000256" key="7">
    <source>
        <dbReference type="SAM" id="Coils"/>
    </source>
</evidence>
<dbReference type="GO" id="GO:0003774">
    <property type="term" value="F:cytoskeletal motor activity"/>
    <property type="evidence" value="ECO:0007669"/>
    <property type="project" value="UniProtKB-UniRule"/>
</dbReference>
<evidence type="ECO:0000259" key="9">
    <source>
        <dbReference type="PROSITE" id="PS50067"/>
    </source>
</evidence>
<feature type="binding site" evidence="5">
    <location>
        <begin position="205"/>
        <end position="212"/>
    </location>
    <ligand>
        <name>ATP</name>
        <dbReference type="ChEBI" id="CHEBI:30616"/>
    </ligand>
</feature>
<keyword evidence="2 5" id="KW-0547">Nucleotide-binding</keyword>
<dbReference type="Gene3D" id="3.40.850.10">
    <property type="entry name" value="Kinesin motor domain"/>
    <property type="match status" value="1"/>
</dbReference>
<dbReference type="PROSITE" id="PS50067">
    <property type="entry name" value="KINESIN_MOTOR_2"/>
    <property type="match status" value="1"/>
</dbReference>
<dbReference type="InterPro" id="IPR019821">
    <property type="entry name" value="Kinesin_motor_CS"/>
</dbReference>
<feature type="region of interest" description="Disordered" evidence="8">
    <location>
        <begin position="97"/>
        <end position="120"/>
    </location>
</feature>
<feature type="compositionally biased region" description="Basic and acidic residues" evidence="8">
    <location>
        <begin position="686"/>
        <end position="697"/>
    </location>
</feature>
<dbReference type="PANTHER" id="PTHR24115">
    <property type="entry name" value="KINESIN-RELATED"/>
    <property type="match status" value="1"/>
</dbReference>
<name>A0ABD2YGI0_9GENT</name>
<protein>
    <recommendedName>
        <fullName evidence="6">Kinesin-like protein</fullName>
    </recommendedName>
</protein>
<comment type="similarity">
    <text evidence="5 6">Belongs to the TRAFAC class myosin-kinesin ATPase superfamily. Kinesin family.</text>
</comment>
<reference evidence="10 11" key="1">
    <citation type="submission" date="2024-11" db="EMBL/GenBank/DDBJ databases">
        <title>A near-complete genome assembly of Cinchona calisaya.</title>
        <authorList>
            <person name="Lian D.C."/>
            <person name="Zhao X.W."/>
            <person name="Wei L."/>
        </authorList>
    </citation>
    <scope>NUCLEOTIDE SEQUENCE [LARGE SCALE GENOMIC DNA]</scope>
    <source>
        <tissue evidence="10">Nenye</tissue>
    </source>
</reference>
<feature type="region of interest" description="Disordered" evidence="8">
    <location>
        <begin position="17"/>
        <end position="80"/>
    </location>
</feature>
<dbReference type="InterPro" id="IPR036961">
    <property type="entry name" value="Kinesin_motor_dom_sf"/>
</dbReference>
<evidence type="ECO:0000256" key="3">
    <source>
        <dbReference type="ARBA" id="ARBA00022840"/>
    </source>
</evidence>
<evidence type="ECO:0000313" key="11">
    <source>
        <dbReference type="Proteomes" id="UP001630127"/>
    </source>
</evidence>
<dbReference type="PANTHER" id="PTHR24115:SF1008">
    <property type="entry name" value="KINESIN-LIKE PROTEIN SUBITO"/>
    <property type="match status" value="1"/>
</dbReference>
<comment type="caution">
    <text evidence="10">The sequence shown here is derived from an EMBL/GenBank/DDBJ whole genome shotgun (WGS) entry which is preliminary data.</text>
</comment>
<dbReference type="PROSITE" id="PS00411">
    <property type="entry name" value="KINESIN_MOTOR_1"/>
    <property type="match status" value="1"/>
</dbReference>